<dbReference type="AlphaFoldDB" id="A0A3E2U685"/>
<evidence type="ECO:0000313" key="2">
    <source>
        <dbReference type="Proteomes" id="UP000260991"/>
    </source>
</evidence>
<evidence type="ECO:0000313" key="1">
    <source>
        <dbReference type="EMBL" id="RGB91181.1"/>
    </source>
</evidence>
<organism evidence="1 2">
    <name type="scientific">Faecalibacterium prausnitzii</name>
    <dbReference type="NCBI Taxonomy" id="853"/>
    <lineage>
        <taxon>Bacteria</taxon>
        <taxon>Bacillati</taxon>
        <taxon>Bacillota</taxon>
        <taxon>Clostridia</taxon>
        <taxon>Eubacteriales</taxon>
        <taxon>Oscillospiraceae</taxon>
        <taxon>Faecalibacterium</taxon>
    </lineage>
</organism>
<proteinExistence type="predicted"/>
<gene>
    <name evidence="1" type="ORF">DWZ46_08850</name>
</gene>
<dbReference type="Proteomes" id="UP000260991">
    <property type="component" value="Unassembled WGS sequence"/>
</dbReference>
<accession>A0A3E2U685</accession>
<protein>
    <submittedName>
        <fullName evidence="1">Uncharacterized protein</fullName>
    </submittedName>
</protein>
<reference evidence="1 2" key="1">
    <citation type="submission" date="2018-08" db="EMBL/GenBank/DDBJ databases">
        <title>A genome reference for cultivated species of the human gut microbiota.</title>
        <authorList>
            <person name="Zou Y."/>
            <person name="Xue W."/>
            <person name="Luo G."/>
        </authorList>
    </citation>
    <scope>NUCLEOTIDE SEQUENCE [LARGE SCALE GENOMIC DNA]</scope>
    <source>
        <strain evidence="1 2">AF32-8AC</strain>
    </source>
</reference>
<sequence>MERYRVVRLEERMYGCEELPEGAEVCCDVTVEAADGTRKTLSCPDAELTRQGIDEGDTVLWDGTALRKA</sequence>
<dbReference type="EMBL" id="QVER01000009">
    <property type="protein sequence ID" value="RGB91181.1"/>
    <property type="molecule type" value="Genomic_DNA"/>
</dbReference>
<name>A0A3E2U685_9FIRM</name>
<comment type="caution">
    <text evidence="1">The sequence shown here is derived from an EMBL/GenBank/DDBJ whole genome shotgun (WGS) entry which is preliminary data.</text>
</comment>
<dbReference type="RefSeq" id="WP_158403240.1">
    <property type="nucleotide sequence ID" value="NZ_QVER01000009.1"/>
</dbReference>